<comment type="caution">
    <text evidence="2">The sequence shown here is derived from an EMBL/GenBank/DDBJ whole genome shotgun (WGS) entry which is preliminary data.</text>
</comment>
<evidence type="ECO:0000256" key="1">
    <source>
        <dbReference type="SAM" id="MobiDB-lite"/>
    </source>
</evidence>
<sequence>MYLNQQLWRKPQSSKRRRTPGPAPRPKPMAAKLVSPKQDPSQTKHSLLTIRNQMRGFREQLEQMEKTMDTLFHVMDAIEKLNSPSKSSGNPSNLLKSFQNIDFKQVMNLLQSPLVQALVETMVEEEPTKKE</sequence>
<dbReference type="OrthoDB" id="2680295at2"/>
<dbReference type="RefSeq" id="WP_120188361.1">
    <property type="nucleotide sequence ID" value="NZ_MCHY01000006.1"/>
</dbReference>
<dbReference type="Proteomes" id="UP000284219">
    <property type="component" value="Unassembled WGS sequence"/>
</dbReference>
<organism evidence="2 3">
    <name type="scientific">Ammoniphilus oxalaticus</name>
    <dbReference type="NCBI Taxonomy" id="66863"/>
    <lineage>
        <taxon>Bacteria</taxon>
        <taxon>Bacillati</taxon>
        <taxon>Bacillota</taxon>
        <taxon>Bacilli</taxon>
        <taxon>Bacillales</taxon>
        <taxon>Paenibacillaceae</taxon>
        <taxon>Aneurinibacillus group</taxon>
        <taxon>Ammoniphilus</taxon>
    </lineage>
</organism>
<dbReference type="EMBL" id="MCHY01000006">
    <property type="protein sequence ID" value="RKD25690.1"/>
    <property type="molecule type" value="Genomic_DNA"/>
</dbReference>
<feature type="region of interest" description="Disordered" evidence="1">
    <location>
        <begin position="1"/>
        <end position="45"/>
    </location>
</feature>
<protein>
    <submittedName>
        <fullName evidence="2">Uncharacterized protein</fullName>
    </submittedName>
</protein>
<reference evidence="2 3" key="1">
    <citation type="submission" date="2016-08" db="EMBL/GenBank/DDBJ databases">
        <title>Novel Firmicute Genomes.</title>
        <authorList>
            <person name="Poppleton D.I."/>
            <person name="Gribaldo S."/>
        </authorList>
    </citation>
    <scope>NUCLEOTIDE SEQUENCE [LARGE SCALE GENOMIC DNA]</scope>
    <source>
        <strain evidence="2 3">RAOx-1</strain>
    </source>
</reference>
<accession>A0A419SN07</accession>
<proteinExistence type="predicted"/>
<evidence type="ECO:0000313" key="2">
    <source>
        <dbReference type="EMBL" id="RKD25690.1"/>
    </source>
</evidence>
<name>A0A419SN07_9BACL</name>
<keyword evidence="3" id="KW-1185">Reference proteome</keyword>
<gene>
    <name evidence="2" type="ORF">BEP19_01750</name>
</gene>
<evidence type="ECO:0000313" key="3">
    <source>
        <dbReference type="Proteomes" id="UP000284219"/>
    </source>
</evidence>
<dbReference type="AlphaFoldDB" id="A0A419SN07"/>